<dbReference type="InterPro" id="IPR036661">
    <property type="entry name" value="Luciferase-like_sf"/>
</dbReference>
<dbReference type="NCBIfam" id="TIGR03620">
    <property type="entry name" value="F420_MSMEG_4141"/>
    <property type="match status" value="1"/>
</dbReference>
<dbReference type="RefSeq" id="WP_030732327.1">
    <property type="nucleotide sequence ID" value="NZ_CP009922.3"/>
</dbReference>
<dbReference type="KEGG" id="sxi:SXIM_25780"/>
<accession>A0A0F7FUF1</accession>
<dbReference type="InterPro" id="IPR011251">
    <property type="entry name" value="Luciferase-like_dom"/>
</dbReference>
<sequence>MTLKQLKDTIGRIGIWTPVLRSEDPERRAQITEAATELDRLGYGAIWLGGSPHVRDTVPLLEATSRIVVATGILSIWNDEPADVAQAFSRVNAAFDDRLLLGLGVSHAILTERYEKPYASMRDFLTALDEATTPVPRDHRVLAALGPRMLELARTESAGAHPYLVTAEHTAQAREALGPDALLAPDLKVVLDDDAPRARETARTYLARYLALPNYTNNLQRLGFTTEDFENGGSDPLLDAVFALGSPADIAAKVETFHAAGADHVALNVVTRNEEEIPLPQWHTLAEALL</sequence>
<gene>
    <name evidence="2" type="ORF">SXIM_25780</name>
</gene>
<dbReference type="Proteomes" id="UP000034034">
    <property type="component" value="Chromosome"/>
</dbReference>
<dbReference type="PANTHER" id="PTHR30137">
    <property type="entry name" value="LUCIFERASE-LIKE MONOOXYGENASE"/>
    <property type="match status" value="1"/>
</dbReference>
<dbReference type="InterPro" id="IPR019922">
    <property type="entry name" value="Lucif-like_OxRdatse_MSMEG_4141"/>
</dbReference>
<evidence type="ECO:0000259" key="1">
    <source>
        <dbReference type="Pfam" id="PF00296"/>
    </source>
</evidence>
<dbReference type="AlphaFoldDB" id="A0A0F7FUF1"/>
<name>A0A0F7FUF1_9ACTN</name>
<dbReference type="Gene3D" id="3.20.20.30">
    <property type="entry name" value="Luciferase-like domain"/>
    <property type="match status" value="1"/>
</dbReference>
<feature type="domain" description="Luciferase-like" evidence="1">
    <location>
        <begin position="25"/>
        <end position="264"/>
    </location>
</feature>
<dbReference type="PANTHER" id="PTHR30137:SF18">
    <property type="entry name" value="CONSERVED PROTEIN"/>
    <property type="match status" value="1"/>
</dbReference>
<evidence type="ECO:0000313" key="3">
    <source>
        <dbReference type="Proteomes" id="UP000034034"/>
    </source>
</evidence>
<dbReference type="HOGENOM" id="CLU_079072_0_0_11"/>
<dbReference type="InterPro" id="IPR050766">
    <property type="entry name" value="Bact_Lucif_Oxidored"/>
</dbReference>
<dbReference type="GO" id="GO:0016705">
    <property type="term" value="F:oxidoreductase activity, acting on paired donors, with incorporation or reduction of molecular oxygen"/>
    <property type="evidence" value="ECO:0007669"/>
    <property type="project" value="InterPro"/>
</dbReference>
<keyword evidence="3" id="KW-1185">Reference proteome</keyword>
<dbReference type="SUPFAM" id="SSF51679">
    <property type="entry name" value="Bacterial luciferase-like"/>
    <property type="match status" value="1"/>
</dbReference>
<dbReference type="GO" id="GO:0005829">
    <property type="term" value="C:cytosol"/>
    <property type="evidence" value="ECO:0007669"/>
    <property type="project" value="TreeGrafter"/>
</dbReference>
<dbReference type="Pfam" id="PF00296">
    <property type="entry name" value="Bac_luciferase"/>
    <property type="match status" value="1"/>
</dbReference>
<organism evidence="2 3">
    <name type="scientific">Streptomyces xiamenensis</name>
    <dbReference type="NCBI Taxonomy" id="408015"/>
    <lineage>
        <taxon>Bacteria</taxon>
        <taxon>Bacillati</taxon>
        <taxon>Actinomycetota</taxon>
        <taxon>Actinomycetes</taxon>
        <taxon>Kitasatosporales</taxon>
        <taxon>Streptomycetaceae</taxon>
        <taxon>Streptomyces</taxon>
    </lineage>
</organism>
<evidence type="ECO:0000313" key="2">
    <source>
        <dbReference type="EMBL" id="AKG43962.1"/>
    </source>
</evidence>
<dbReference type="EMBL" id="CP009922">
    <property type="protein sequence ID" value="AKG43962.1"/>
    <property type="molecule type" value="Genomic_DNA"/>
</dbReference>
<protein>
    <submittedName>
        <fullName evidence="2">F420-dependent oxidoreductase</fullName>
    </submittedName>
</protein>
<dbReference type="PATRIC" id="fig|408015.6.peg.2617"/>
<reference evidence="2" key="1">
    <citation type="submission" date="2019-08" db="EMBL/GenBank/DDBJ databases">
        <title>Complete genome sequence of a mangrove-derived Streptomyces xiamenensis.</title>
        <authorList>
            <person name="Xu J."/>
        </authorList>
    </citation>
    <scope>NUCLEOTIDE SEQUENCE</scope>
    <source>
        <strain evidence="2">318</strain>
    </source>
</reference>
<proteinExistence type="predicted"/>
<dbReference type="STRING" id="408015.SXIM_25780"/>